<evidence type="ECO:0000313" key="1">
    <source>
        <dbReference type="EMBL" id="RNF11016.1"/>
    </source>
</evidence>
<accession>A0A422NZW6</accession>
<protein>
    <submittedName>
        <fullName evidence="1">Uncharacterized protein</fullName>
    </submittedName>
</protein>
<reference evidence="1 2" key="1">
    <citation type="journal article" date="2018" name="BMC Genomics">
        <title>Genomic comparison of Trypanosoma conorhini and Trypanosoma rangeli to Trypanosoma cruzi strains of high and low virulence.</title>
        <authorList>
            <person name="Bradwell K.R."/>
            <person name="Koparde V.N."/>
            <person name="Matveyev A.V."/>
            <person name="Serrano M.G."/>
            <person name="Alves J.M."/>
            <person name="Parikh H."/>
            <person name="Huang B."/>
            <person name="Lee V."/>
            <person name="Espinosa-Alvarez O."/>
            <person name="Ortiz P.A."/>
            <person name="Costa-Martins A.G."/>
            <person name="Teixeira M.M."/>
            <person name="Buck G.A."/>
        </authorList>
    </citation>
    <scope>NUCLEOTIDE SEQUENCE [LARGE SCALE GENOMIC DNA]</scope>
    <source>
        <strain evidence="1 2">AM80</strain>
    </source>
</reference>
<keyword evidence="2" id="KW-1185">Reference proteome</keyword>
<comment type="caution">
    <text evidence="1">The sequence shown here is derived from an EMBL/GenBank/DDBJ whole genome shotgun (WGS) entry which is preliminary data.</text>
</comment>
<evidence type="ECO:0000313" key="2">
    <source>
        <dbReference type="Proteomes" id="UP000283634"/>
    </source>
</evidence>
<dbReference type="RefSeq" id="XP_029241910.1">
    <property type="nucleotide sequence ID" value="XM_029378196.1"/>
</dbReference>
<dbReference type="AlphaFoldDB" id="A0A422NZW6"/>
<dbReference type="VEuPathDB" id="TriTrypDB:TRSC58_06863"/>
<organism evidence="1 2">
    <name type="scientific">Trypanosoma rangeli</name>
    <dbReference type="NCBI Taxonomy" id="5698"/>
    <lineage>
        <taxon>Eukaryota</taxon>
        <taxon>Discoba</taxon>
        <taxon>Euglenozoa</taxon>
        <taxon>Kinetoplastea</taxon>
        <taxon>Metakinetoplastina</taxon>
        <taxon>Trypanosomatida</taxon>
        <taxon>Trypanosomatidae</taxon>
        <taxon>Trypanosoma</taxon>
        <taxon>Herpetosoma</taxon>
    </lineage>
</organism>
<dbReference type="Proteomes" id="UP000283634">
    <property type="component" value="Unassembled WGS sequence"/>
</dbReference>
<dbReference type="GeneID" id="40325076"/>
<name>A0A422NZW6_TRYRA</name>
<sequence>MQLEMGFDFPFYTRNQASHTTSTTYLLPPGLISVFSPTQQCGPIWNVCPDGNYTFAVMPFVTAGLWGPGTSVTYVRLPERTGGGVLCEQPRCPPGLVVEVANTFLLCVVRALPDVPGLPGRERCGGVSLQLAGSGEDGERPRVGLLWVPTAVCWPLPVPRGGCGQRHCAAVAASERHADPL</sequence>
<dbReference type="EMBL" id="MKGL01000023">
    <property type="protein sequence ID" value="RNF11016.1"/>
    <property type="molecule type" value="Genomic_DNA"/>
</dbReference>
<gene>
    <name evidence="1" type="ORF">TraAM80_01143</name>
</gene>
<proteinExistence type="predicted"/>